<dbReference type="GO" id="GO:0046872">
    <property type="term" value="F:metal ion binding"/>
    <property type="evidence" value="ECO:0007669"/>
    <property type="project" value="UniProtKB-KW"/>
</dbReference>
<sequence length="71" mass="7663">MATATSMTFTVRGFHCSGCADNVQTALSNLEGVIRVKADFGDSTVEIRFDPDRATEADFRNQITASGFQAD</sequence>
<dbReference type="SUPFAM" id="SSF55008">
    <property type="entry name" value="HMA, heavy metal-associated domain"/>
    <property type="match status" value="1"/>
</dbReference>
<evidence type="ECO:0000259" key="2">
    <source>
        <dbReference type="PROSITE" id="PS50846"/>
    </source>
</evidence>
<reference evidence="3" key="1">
    <citation type="submission" date="2018-06" db="EMBL/GenBank/DDBJ databases">
        <authorList>
            <person name="Zhirakovskaya E."/>
        </authorList>
    </citation>
    <scope>NUCLEOTIDE SEQUENCE</scope>
</reference>
<dbReference type="InterPro" id="IPR017969">
    <property type="entry name" value="Heavy-metal-associated_CS"/>
</dbReference>
<dbReference type="PROSITE" id="PS50846">
    <property type="entry name" value="HMA_2"/>
    <property type="match status" value="1"/>
</dbReference>
<feature type="domain" description="HMA" evidence="2">
    <location>
        <begin position="5"/>
        <end position="71"/>
    </location>
</feature>
<organism evidence="3">
    <name type="scientific">hydrothermal vent metagenome</name>
    <dbReference type="NCBI Taxonomy" id="652676"/>
    <lineage>
        <taxon>unclassified sequences</taxon>
        <taxon>metagenomes</taxon>
        <taxon>ecological metagenomes</taxon>
    </lineage>
</organism>
<name>A0A3B0T7Z1_9ZZZZ</name>
<evidence type="ECO:0000313" key="3">
    <source>
        <dbReference type="EMBL" id="VAW04954.1"/>
    </source>
</evidence>
<dbReference type="Gene3D" id="3.30.70.100">
    <property type="match status" value="1"/>
</dbReference>
<dbReference type="CDD" id="cd00371">
    <property type="entry name" value="HMA"/>
    <property type="match status" value="1"/>
</dbReference>
<dbReference type="AlphaFoldDB" id="A0A3B0T7Z1"/>
<dbReference type="EMBL" id="UOEK01000305">
    <property type="protein sequence ID" value="VAW04954.1"/>
    <property type="molecule type" value="Genomic_DNA"/>
</dbReference>
<keyword evidence="1" id="KW-0479">Metal-binding</keyword>
<protein>
    <recommendedName>
        <fullName evidence="2">HMA domain-containing protein</fullName>
    </recommendedName>
</protein>
<dbReference type="InterPro" id="IPR036163">
    <property type="entry name" value="HMA_dom_sf"/>
</dbReference>
<accession>A0A3B0T7Z1</accession>
<dbReference type="Pfam" id="PF00403">
    <property type="entry name" value="HMA"/>
    <property type="match status" value="1"/>
</dbReference>
<dbReference type="PROSITE" id="PS01047">
    <property type="entry name" value="HMA_1"/>
    <property type="match status" value="1"/>
</dbReference>
<evidence type="ECO:0000256" key="1">
    <source>
        <dbReference type="ARBA" id="ARBA00022723"/>
    </source>
</evidence>
<gene>
    <name evidence="3" type="ORF">MNBD_ACTINO02-3073</name>
</gene>
<dbReference type="InterPro" id="IPR006121">
    <property type="entry name" value="HMA_dom"/>
</dbReference>
<proteinExistence type="predicted"/>